<reference evidence="3" key="1">
    <citation type="submission" date="2015-11" db="EMBL/GenBank/DDBJ databases">
        <authorList>
            <person name="Kumar R."/>
            <person name="Singh D."/>
            <person name="Swarnkar M.K."/>
            <person name="Singh A.K."/>
            <person name="Kumar S."/>
        </authorList>
    </citation>
    <scope>NUCLEOTIDE SEQUENCE [LARGE SCALE GENOMIC DNA]</scope>
    <source>
        <strain evidence="3">ERGS4:06</strain>
    </source>
</reference>
<gene>
    <name evidence="2" type="ORF">AS189_17100</name>
</gene>
<keyword evidence="1" id="KW-0812">Transmembrane</keyword>
<proteinExistence type="predicted"/>
<dbReference type="Proteomes" id="UP000059574">
    <property type="component" value="Chromosome"/>
</dbReference>
<evidence type="ECO:0000256" key="1">
    <source>
        <dbReference type="SAM" id="Phobius"/>
    </source>
</evidence>
<organism evidence="2 3">
    <name type="scientific">Arthrobacter alpinus</name>
    <dbReference type="NCBI Taxonomy" id="656366"/>
    <lineage>
        <taxon>Bacteria</taxon>
        <taxon>Bacillati</taxon>
        <taxon>Actinomycetota</taxon>
        <taxon>Actinomycetes</taxon>
        <taxon>Micrococcales</taxon>
        <taxon>Micrococcaceae</taxon>
        <taxon>Arthrobacter</taxon>
    </lineage>
</organism>
<protein>
    <submittedName>
        <fullName evidence="2">Uncharacterized protein</fullName>
    </submittedName>
</protein>
<evidence type="ECO:0000313" key="2">
    <source>
        <dbReference type="EMBL" id="ALO67881.1"/>
    </source>
</evidence>
<keyword evidence="1" id="KW-1133">Transmembrane helix</keyword>
<dbReference type="AlphaFoldDB" id="A0A0S2M241"/>
<feature type="transmembrane region" description="Helical" evidence="1">
    <location>
        <begin position="85"/>
        <end position="109"/>
    </location>
</feature>
<dbReference type="InterPro" id="IPR021315">
    <property type="entry name" value="Gap/Sap"/>
</dbReference>
<dbReference type="Pfam" id="PF11139">
    <property type="entry name" value="SfLAP"/>
    <property type="match status" value="1"/>
</dbReference>
<dbReference type="EMBL" id="CP013200">
    <property type="protein sequence ID" value="ALO67881.1"/>
    <property type="molecule type" value="Genomic_DNA"/>
</dbReference>
<keyword evidence="1" id="KW-0472">Membrane</keyword>
<accession>A0A0S2M241</accession>
<name>A0A0S2M241_9MICC</name>
<feature type="transmembrane region" description="Helical" evidence="1">
    <location>
        <begin position="38"/>
        <end position="65"/>
    </location>
</feature>
<evidence type="ECO:0000313" key="3">
    <source>
        <dbReference type="Proteomes" id="UP000059574"/>
    </source>
</evidence>
<reference evidence="2 3" key="2">
    <citation type="journal article" date="2016" name="J. Biotechnol.">
        <title>Complete genome sequence of Arthrobacter alpinus ERGS4:06, a yellow pigmented bacterium tolerant to cold and radiations isolated from Sikkim Himalaya.</title>
        <authorList>
            <person name="Kumar R."/>
            <person name="Singh D."/>
            <person name="Swarnkar M.K."/>
            <person name="Singh A.K."/>
            <person name="Kumar S."/>
        </authorList>
    </citation>
    <scope>NUCLEOTIDE SEQUENCE [LARGE SCALE GENOMIC DNA]</scope>
    <source>
        <strain evidence="2 3">ERGS4:06</strain>
    </source>
</reference>
<sequence>MVGLALVAGLLELPTMVPYLVAIGFLSNSTLPLPGAIGLLVVYCLLMLVPALILLGLRAAAGTWLDSLIHRVSSKMSKFSGETVLWVLGIVGFLLLRAGLTALAPAAAWNPFK</sequence>